<name>C0C6G1_9FIRM</name>
<reference evidence="1" key="2">
    <citation type="submission" date="2013-06" db="EMBL/GenBank/DDBJ databases">
        <title>Draft genome sequence of Clostridium hylemonae (DSM 15053).</title>
        <authorList>
            <person name="Sudarsanam P."/>
            <person name="Ley R."/>
            <person name="Guruge J."/>
            <person name="Turnbaugh P.J."/>
            <person name="Mahowald M."/>
            <person name="Liep D."/>
            <person name="Gordon J."/>
        </authorList>
    </citation>
    <scope>NUCLEOTIDE SEQUENCE</scope>
    <source>
        <strain evidence="1">DSM 15053</strain>
    </source>
</reference>
<dbReference type="Proteomes" id="UP000004893">
    <property type="component" value="Unassembled WGS sequence"/>
</dbReference>
<dbReference type="EMBL" id="ABYI02000042">
    <property type="protein sequence ID" value="EEG72296.1"/>
    <property type="molecule type" value="Genomic_DNA"/>
</dbReference>
<reference evidence="1" key="1">
    <citation type="submission" date="2009-02" db="EMBL/GenBank/DDBJ databases">
        <authorList>
            <person name="Fulton L."/>
            <person name="Clifton S."/>
            <person name="Fulton B."/>
            <person name="Xu J."/>
            <person name="Minx P."/>
            <person name="Pepin K.H."/>
            <person name="Johnson M."/>
            <person name="Bhonagiri V."/>
            <person name="Nash W.E."/>
            <person name="Mardis E.R."/>
            <person name="Wilson R.K."/>
        </authorList>
    </citation>
    <scope>NUCLEOTIDE SEQUENCE [LARGE SCALE GENOMIC DNA]</scope>
    <source>
        <strain evidence="1">DSM 15053</strain>
    </source>
</reference>
<protein>
    <submittedName>
        <fullName evidence="1">Uncharacterized protein</fullName>
    </submittedName>
</protein>
<dbReference type="AlphaFoldDB" id="C0C6G1"/>
<sequence>MFRFCWGDKVCVLGVYGGPKGRTWPLQKRCGSRGSVTAGRAGIG</sequence>
<dbReference type="HOGENOM" id="CLU_3214454_0_0_9"/>
<accession>C0C6G1</accession>
<evidence type="ECO:0000313" key="2">
    <source>
        <dbReference type="Proteomes" id="UP000004893"/>
    </source>
</evidence>
<evidence type="ECO:0000313" key="1">
    <source>
        <dbReference type="EMBL" id="EEG72296.1"/>
    </source>
</evidence>
<proteinExistence type="predicted"/>
<gene>
    <name evidence="1" type="ORF">CLOHYLEM_07698</name>
</gene>
<dbReference type="STRING" id="553973.CLOHYLEM_07698"/>
<organism evidence="1 2">
    <name type="scientific">[Clostridium] hylemonae DSM 15053</name>
    <dbReference type="NCBI Taxonomy" id="553973"/>
    <lineage>
        <taxon>Bacteria</taxon>
        <taxon>Bacillati</taxon>
        <taxon>Bacillota</taxon>
        <taxon>Clostridia</taxon>
        <taxon>Lachnospirales</taxon>
        <taxon>Lachnospiraceae</taxon>
    </lineage>
</organism>
<keyword evidence="2" id="KW-1185">Reference proteome</keyword>
<comment type="caution">
    <text evidence="1">The sequence shown here is derived from an EMBL/GenBank/DDBJ whole genome shotgun (WGS) entry which is preliminary data.</text>
</comment>